<keyword evidence="4" id="KW-1185">Reference proteome</keyword>
<dbReference type="Proteomes" id="UP000006039">
    <property type="component" value="Unassembled WGS sequence"/>
</dbReference>
<gene>
    <name evidence="3" type="primary">20342382</name>
    <name evidence="2" type="ORF">GGTG_01924</name>
</gene>
<evidence type="ECO:0000256" key="1">
    <source>
        <dbReference type="SAM" id="MobiDB-lite"/>
    </source>
</evidence>
<accession>J3NKY3</accession>
<sequence length="94" mass="9764">MGRRLASTGGTGLANLQSFPFFSFLFPSWPAPLARPGDIALPVGPRRRDVADQTPAAQSSGDNKISDAGGGKVGERNITAGEAESIPKVVTLEL</sequence>
<protein>
    <submittedName>
        <fullName evidence="2 3">Uncharacterized protein</fullName>
    </submittedName>
</protein>
<dbReference type="HOGENOM" id="CLU_2386271_0_0_1"/>
<evidence type="ECO:0000313" key="3">
    <source>
        <dbReference type="EnsemblFungi" id="EJT81950"/>
    </source>
</evidence>
<reference evidence="3" key="5">
    <citation type="submission" date="2018-04" db="UniProtKB">
        <authorList>
            <consortium name="EnsemblFungi"/>
        </authorList>
    </citation>
    <scope>IDENTIFICATION</scope>
    <source>
        <strain evidence="3">R3-111a-1</strain>
    </source>
</reference>
<dbReference type="GeneID" id="20342382"/>
<proteinExistence type="predicted"/>
<reference evidence="3" key="4">
    <citation type="journal article" date="2015" name="G3 (Bethesda)">
        <title>Genome sequences of three phytopathogenic species of the Magnaporthaceae family of fungi.</title>
        <authorList>
            <person name="Okagaki L.H."/>
            <person name="Nunes C.C."/>
            <person name="Sailsbery J."/>
            <person name="Clay B."/>
            <person name="Brown D."/>
            <person name="John T."/>
            <person name="Oh Y."/>
            <person name="Young N."/>
            <person name="Fitzgerald M."/>
            <person name="Haas B.J."/>
            <person name="Zeng Q."/>
            <person name="Young S."/>
            <person name="Adiconis X."/>
            <person name="Fan L."/>
            <person name="Levin J.Z."/>
            <person name="Mitchell T.K."/>
            <person name="Okubara P.A."/>
            <person name="Farman M.L."/>
            <person name="Kohn L.M."/>
            <person name="Birren B."/>
            <person name="Ma L.-J."/>
            <person name="Dean R.A."/>
        </authorList>
    </citation>
    <scope>NUCLEOTIDE SEQUENCE</scope>
    <source>
        <strain evidence="3">R3-111a-1</strain>
    </source>
</reference>
<reference evidence="2" key="2">
    <citation type="submission" date="2010-07" db="EMBL/GenBank/DDBJ databases">
        <authorList>
            <consortium name="The Broad Institute Genome Sequencing Platform"/>
            <consortium name="Broad Institute Genome Sequencing Center for Infectious Disease"/>
            <person name="Ma L.-J."/>
            <person name="Dead R."/>
            <person name="Young S."/>
            <person name="Zeng Q."/>
            <person name="Koehrsen M."/>
            <person name="Alvarado L."/>
            <person name="Berlin A."/>
            <person name="Chapman S.B."/>
            <person name="Chen Z."/>
            <person name="Freedman E."/>
            <person name="Gellesch M."/>
            <person name="Goldberg J."/>
            <person name="Griggs A."/>
            <person name="Gujja S."/>
            <person name="Heilman E.R."/>
            <person name="Heiman D."/>
            <person name="Hepburn T."/>
            <person name="Howarth C."/>
            <person name="Jen D."/>
            <person name="Larson L."/>
            <person name="Mehta T."/>
            <person name="Neiman D."/>
            <person name="Pearson M."/>
            <person name="Roberts A."/>
            <person name="Saif S."/>
            <person name="Shea T."/>
            <person name="Shenoy N."/>
            <person name="Sisk P."/>
            <person name="Stolte C."/>
            <person name="Sykes S."/>
            <person name="Walk T."/>
            <person name="White J."/>
            <person name="Yandava C."/>
            <person name="Haas B."/>
            <person name="Nusbaum C."/>
            <person name="Birren B."/>
        </authorList>
    </citation>
    <scope>NUCLEOTIDE SEQUENCE</scope>
    <source>
        <strain evidence="2">R3-111a-1</strain>
    </source>
</reference>
<reference evidence="2" key="3">
    <citation type="submission" date="2010-09" db="EMBL/GenBank/DDBJ databases">
        <title>Annotation of Gaeumannomyces graminis var. tritici R3-111a-1.</title>
        <authorList>
            <consortium name="The Broad Institute Genome Sequencing Platform"/>
            <person name="Ma L.-J."/>
            <person name="Dead R."/>
            <person name="Young S.K."/>
            <person name="Zeng Q."/>
            <person name="Gargeya S."/>
            <person name="Fitzgerald M."/>
            <person name="Haas B."/>
            <person name="Abouelleil A."/>
            <person name="Alvarado L."/>
            <person name="Arachchi H.M."/>
            <person name="Berlin A."/>
            <person name="Brown A."/>
            <person name="Chapman S.B."/>
            <person name="Chen Z."/>
            <person name="Dunbar C."/>
            <person name="Freedman E."/>
            <person name="Gearin G."/>
            <person name="Gellesch M."/>
            <person name="Goldberg J."/>
            <person name="Griggs A."/>
            <person name="Gujja S."/>
            <person name="Heiman D."/>
            <person name="Howarth C."/>
            <person name="Larson L."/>
            <person name="Lui A."/>
            <person name="MacDonald P.J.P."/>
            <person name="Mehta T."/>
            <person name="Montmayeur A."/>
            <person name="Murphy C."/>
            <person name="Neiman D."/>
            <person name="Pearson M."/>
            <person name="Priest M."/>
            <person name="Roberts A."/>
            <person name="Saif S."/>
            <person name="Shea T."/>
            <person name="Shenoy N."/>
            <person name="Sisk P."/>
            <person name="Stolte C."/>
            <person name="Sykes S."/>
            <person name="Yandava C."/>
            <person name="Wortman J."/>
            <person name="Nusbaum C."/>
            <person name="Birren B."/>
        </authorList>
    </citation>
    <scope>NUCLEOTIDE SEQUENCE</scope>
    <source>
        <strain evidence="2">R3-111a-1</strain>
    </source>
</reference>
<organism evidence="2">
    <name type="scientific">Gaeumannomyces tritici (strain R3-111a-1)</name>
    <name type="common">Wheat and barley take-all root rot fungus</name>
    <name type="synonym">Gaeumannomyces graminis var. tritici</name>
    <dbReference type="NCBI Taxonomy" id="644352"/>
    <lineage>
        <taxon>Eukaryota</taxon>
        <taxon>Fungi</taxon>
        <taxon>Dikarya</taxon>
        <taxon>Ascomycota</taxon>
        <taxon>Pezizomycotina</taxon>
        <taxon>Sordariomycetes</taxon>
        <taxon>Sordariomycetidae</taxon>
        <taxon>Magnaporthales</taxon>
        <taxon>Magnaporthaceae</taxon>
        <taxon>Gaeumannomyces</taxon>
    </lineage>
</organism>
<dbReference type="EMBL" id="GL385395">
    <property type="protein sequence ID" value="EJT81950.1"/>
    <property type="molecule type" value="Genomic_DNA"/>
</dbReference>
<reference evidence="4" key="1">
    <citation type="submission" date="2010-07" db="EMBL/GenBank/DDBJ databases">
        <title>The genome sequence of Gaeumannomyces graminis var. tritici strain R3-111a-1.</title>
        <authorList>
            <consortium name="The Broad Institute Genome Sequencing Platform"/>
            <person name="Ma L.-J."/>
            <person name="Dead R."/>
            <person name="Young S."/>
            <person name="Zeng Q."/>
            <person name="Koehrsen M."/>
            <person name="Alvarado L."/>
            <person name="Berlin A."/>
            <person name="Chapman S.B."/>
            <person name="Chen Z."/>
            <person name="Freedman E."/>
            <person name="Gellesch M."/>
            <person name="Goldberg J."/>
            <person name="Griggs A."/>
            <person name="Gujja S."/>
            <person name="Heilman E.R."/>
            <person name="Heiman D."/>
            <person name="Hepburn T."/>
            <person name="Howarth C."/>
            <person name="Jen D."/>
            <person name="Larson L."/>
            <person name="Mehta T."/>
            <person name="Neiman D."/>
            <person name="Pearson M."/>
            <person name="Roberts A."/>
            <person name="Saif S."/>
            <person name="Shea T."/>
            <person name="Shenoy N."/>
            <person name="Sisk P."/>
            <person name="Stolte C."/>
            <person name="Sykes S."/>
            <person name="Walk T."/>
            <person name="White J."/>
            <person name="Yandava C."/>
            <person name="Haas B."/>
            <person name="Nusbaum C."/>
            <person name="Birren B."/>
        </authorList>
    </citation>
    <scope>NUCLEOTIDE SEQUENCE [LARGE SCALE GENOMIC DNA]</scope>
    <source>
        <strain evidence="4">R3-111a-1</strain>
    </source>
</reference>
<dbReference type="RefSeq" id="XP_009217959.1">
    <property type="nucleotide sequence ID" value="XM_009219695.1"/>
</dbReference>
<evidence type="ECO:0000313" key="4">
    <source>
        <dbReference type="Proteomes" id="UP000006039"/>
    </source>
</evidence>
<dbReference type="AlphaFoldDB" id="J3NKY3"/>
<dbReference type="VEuPathDB" id="FungiDB:GGTG_01924"/>
<dbReference type="EnsemblFungi" id="EJT81950">
    <property type="protein sequence ID" value="EJT81950"/>
    <property type="gene ID" value="GGTG_01924"/>
</dbReference>
<evidence type="ECO:0000313" key="2">
    <source>
        <dbReference type="EMBL" id="EJT81950.1"/>
    </source>
</evidence>
<feature type="region of interest" description="Disordered" evidence="1">
    <location>
        <begin position="36"/>
        <end position="80"/>
    </location>
</feature>
<name>J3NKY3_GAET3</name>